<name>A0AAF0PJB9_9EURY</name>
<feature type="transmembrane region" description="Helical" evidence="1">
    <location>
        <begin position="42"/>
        <end position="58"/>
    </location>
</feature>
<keyword evidence="3" id="KW-1185">Reference proteome</keyword>
<evidence type="ECO:0000256" key="1">
    <source>
        <dbReference type="SAM" id="Phobius"/>
    </source>
</evidence>
<dbReference type="EMBL" id="CP101874">
    <property type="protein sequence ID" value="WMT10265.1"/>
    <property type="molecule type" value="Genomic_DNA"/>
</dbReference>
<feature type="transmembrane region" description="Helical" evidence="1">
    <location>
        <begin position="64"/>
        <end position="81"/>
    </location>
</feature>
<dbReference type="RefSeq" id="WP_136396786.1">
    <property type="nucleotide sequence ID" value="NZ_CP101874.1"/>
</dbReference>
<geneLocation type="plasmid" evidence="2 3">
    <name>unnamed1</name>
</geneLocation>
<dbReference type="AlphaFoldDB" id="A0AAF0PJB9"/>
<evidence type="ECO:0000313" key="2">
    <source>
        <dbReference type="EMBL" id="WMT10265.1"/>
    </source>
</evidence>
<gene>
    <name evidence="2" type="ORF">NP511_22445</name>
</gene>
<evidence type="ECO:0000313" key="3">
    <source>
        <dbReference type="Proteomes" id="UP001224926"/>
    </source>
</evidence>
<dbReference type="Proteomes" id="UP001224926">
    <property type="component" value="Plasmid unnamed1"/>
</dbReference>
<keyword evidence="1" id="KW-1133">Transmembrane helix</keyword>
<keyword evidence="1" id="KW-0812">Transmembrane</keyword>
<protein>
    <submittedName>
        <fullName evidence="2">Uncharacterized protein</fullName>
    </submittedName>
</protein>
<accession>A0AAF0PJB9</accession>
<keyword evidence="2" id="KW-0614">Plasmid</keyword>
<reference evidence="2 3" key="1">
    <citation type="submission" date="2022-07" db="EMBL/GenBank/DDBJ databases">
        <title>Two temperate virus in Haloterrigena jeotgali A29.</title>
        <authorList>
            <person name="Deng X."/>
        </authorList>
    </citation>
    <scope>NUCLEOTIDE SEQUENCE [LARGE SCALE GENOMIC DNA]</scope>
    <source>
        <strain evidence="2 3">A29</strain>
        <plasmid evidence="2 3">unnamed1</plasmid>
    </source>
</reference>
<dbReference type="GeneID" id="39860114"/>
<proteinExistence type="predicted"/>
<keyword evidence="1" id="KW-0472">Membrane</keyword>
<feature type="transmembrane region" description="Helical" evidence="1">
    <location>
        <begin position="12"/>
        <end position="35"/>
    </location>
</feature>
<sequence length="85" mass="9170">MKVSLFKIDFAVVFFDALLAAGVLLAIILLGTSLLDTWCAKTRGVVAVALGGLLTGLFAAQNEWMKAMLSLFVTVTIIISLRQRI</sequence>
<organism evidence="2 3">
    <name type="scientific">Natrinema thermotolerans</name>
    <dbReference type="NCBI Taxonomy" id="121872"/>
    <lineage>
        <taxon>Archaea</taxon>
        <taxon>Methanobacteriati</taxon>
        <taxon>Methanobacteriota</taxon>
        <taxon>Stenosarchaea group</taxon>
        <taxon>Halobacteria</taxon>
        <taxon>Halobacteriales</taxon>
        <taxon>Natrialbaceae</taxon>
        <taxon>Natrinema</taxon>
    </lineage>
</organism>